<dbReference type="AlphaFoldDB" id="A0A6N7YMM4"/>
<dbReference type="PANTHER" id="PTHR30024">
    <property type="entry name" value="ALIPHATIC SULFONATES-BINDING PROTEIN-RELATED"/>
    <property type="match status" value="1"/>
</dbReference>
<evidence type="ECO:0000256" key="3">
    <source>
        <dbReference type="ARBA" id="ARBA00022729"/>
    </source>
</evidence>
<feature type="signal peptide" evidence="4">
    <location>
        <begin position="1"/>
        <end position="27"/>
    </location>
</feature>
<evidence type="ECO:0000256" key="1">
    <source>
        <dbReference type="ARBA" id="ARBA00004418"/>
    </source>
</evidence>
<dbReference type="RefSeq" id="WP_154755379.1">
    <property type="nucleotide sequence ID" value="NZ_WMBA01000004.1"/>
</dbReference>
<protein>
    <recommendedName>
        <fullName evidence="7">PhnD/SsuA/transferrin family substrate-binding protein</fullName>
    </recommendedName>
</protein>
<evidence type="ECO:0000256" key="2">
    <source>
        <dbReference type="ARBA" id="ARBA00010742"/>
    </source>
</evidence>
<comment type="caution">
    <text evidence="5">The sequence shown here is derived from an EMBL/GenBank/DDBJ whole genome shotgun (WGS) entry which is preliminary data.</text>
</comment>
<dbReference type="OrthoDB" id="3565657at2"/>
<dbReference type="Proteomes" id="UP000440096">
    <property type="component" value="Unassembled WGS sequence"/>
</dbReference>
<dbReference type="Gene3D" id="3.40.190.10">
    <property type="entry name" value="Periplasmic binding protein-like II"/>
    <property type="match status" value="2"/>
</dbReference>
<gene>
    <name evidence="5" type="ORF">GKO32_03870</name>
</gene>
<dbReference type="EMBL" id="WMBA01000004">
    <property type="protein sequence ID" value="MTD53118.1"/>
    <property type="molecule type" value="Genomic_DNA"/>
</dbReference>
<organism evidence="5 6">
    <name type="scientific">Amycolatopsis pithecellobii</name>
    <dbReference type="NCBI Taxonomy" id="664692"/>
    <lineage>
        <taxon>Bacteria</taxon>
        <taxon>Bacillati</taxon>
        <taxon>Actinomycetota</taxon>
        <taxon>Actinomycetes</taxon>
        <taxon>Pseudonocardiales</taxon>
        <taxon>Pseudonocardiaceae</taxon>
        <taxon>Amycolatopsis</taxon>
    </lineage>
</organism>
<evidence type="ECO:0000313" key="5">
    <source>
        <dbReference type="EMBL" id="MTD53118.1"/>
    </source>
</evidence>
<keyword evidence="6" id="KW-1185">Reference proteome</keyword>
<evidence type="ECO:0000256" key="4">
    <source>
        <dbReference type="SAM" id="SignalP"/>
    </source>
</evidence>
<feature type="chain" id="PRO_5026879797" description="PhnD/SsuA/transferrin family substrate-binding protein" evidence="4">
    <location>
        <begin position="28"/>
        <end position="336"/>
    </location>
</feature>
<sequence>MHPTTTSTFLRRSLVAACATTAAVALAACSSGGAAAPASGLTPVSVGFIAATAGFAPELTIQNDPGMCAPYGVAPTMQIVSPQTSGPALAAGKIQVMRHSSGAMLTSAYQNRSAMKIVASVSSPPYNVWGTKDIKSVADLRGKTVGVTAAGSTGDLAMRQLLAEQGMEAGKDVKITYGGDATAVLGLAASNAIQGFLFPPPLPEVASRAGVHELANVAEYRTVTPTLATVIAAAEPFASQHQPAVKGLLQCLQAAIKLTLAKDPKVVQALAKAEGKSVDTAKKEIDAIAAPTAFQLGPFTTDDAKDVMHALESANVQKFDGFDPADAIDTSLAPAN</sequence>
<keyword evidence="3 4" id="KW-0732">Signal</keyword>
<dbReference type="GO" id="GO:0042597">
    <property type="term" value="C:periplasmic space"/>
    <property type="evidence" value="ECO:0007669"/>
    <property type="project" value="UniProtKB-SubCell"/>
</dbReference>
<dbReference type="SUPFAM" id="SSF53850">
    <property type="entry name" value="Periplasmic binding protein-like II"/>
    <property type="match status" value="1"/>
</dbReference>
<evidence type="ECO:0000313" key="6">
    <source>
        <dbReference type="Proteomes" id="UP000440096"/>
    </source>
</evidence>
<proteinExistence type="inferred from homology"/>
<comment type="similarity">
    <text evidence="2">Belongs to the bacterial solute-binding protein SsuA/TauA family.</text>
</comment>
<dbReference type="PROSITE" id="PS51318">
    <property type="entry name" value="TAT"/>
    <property type="match status" value="1"/>
</dbReference>
<comment type="subcellular location">
    <subcellularLocation>
        <location evidence="1">Periplasm</location>
    </subcellularLocation>
</comment>
<dbReference type="PANTHER" id="PTHR30024:SF47">
    <property type="entry name" value="TAURINE-BINDING PERIPLASMIC PROTEIN"/>
    <property type="match status" value="1"/>
</dbReference>
<dbReference type="Pfam" id="PF13379">
    <property type="entry name" value="NMT1_2"/>
    <property type="match status" value="1"/>
</dbReference>
<accession>A0A6N7YMM4</accession>
<evidence type="ECO:0008006" key="7">
    <source>
        <dbReference type="Google" id="ProtNLM"/>
    </source>
</evidence>
<reference evidence="5 6" key="1">
    <citation type="submission" date="2019-11" db="EMBL/GenBank/DDBJ databases">
        <title>Draft genome of Amycolatopsis RM579.</title>
        <authorList>
            <person name="Duangmal K."/>
            <person name="Mingma R."/>
        </authorList>
    </citation>
    <scope>NUCLEOTIDE SEQUENCE [LARGE SCALE GENOMIC DNA]</scope>
    <source>
        <strain evidence="5 6">RM579</strain>
    </source>
</reference>
<dbReference type="InterPro" id="IPR006311">
    <property type="entry name" value="TAT_signal"/>
</dbReference>
<name>A0A6N7YMM4_9PSEU</name>